<dbReference type="SMART" id="SM00347">
    <property type="entry name" value="HTH_MARR"/>
    <property type="match status" value="1"/>
</dbReference>
<dbReference type="PANTHER" id="PTHR42756:SF1">
    <property type="entry name" value="TRANSCRIPTIONAL REPRESSOR OF EMRAB OPERON"/>
    <property type="match status" value="1"/>
</dbReference>
<dbReference type="GO" id="GO:0003677">
    <property type="term" value="F:DNA binding"/>
    <property type="evidence" value="ECO:0007669"/>
    <property type="project" value="UniProtKB-KW"/>
</dbReference>
<dbReference type="Pfam" id="PF01047">
    <property type="entry name" value="MarR"/>
    <property type="match status" value="1"/>
</dbReference>
<dbReference type="InterPro" id="IPR023187">
    <property type="entry name" value="Tscrpt_reg_MarR-type_CS"/>
</dbReference>
<dbReference type="PROSITE" id="PS01117">
    <property type="entry name" value="HTH_MARR_1"/>
    <property type="match status" value="1"/>
</dbReference>
<dbReference type="OrthoDB" id="3237509at2"/>
<proteinExistence type="predicted"/>
<evidence type="ECO:0000313" key="6">
    <source>
        <dbReference type="Proteomes" id="UP000437709"/>
    </source>
</evidence>
<evidence type="ECO:0000313" key="5">
    <source>
        <dbReference type="EMBL" id="MPV37041.1"/>
    </source>
</evidence>
<dbReference type="InterPro" id="IPR036390">
    <property type="entry name" value="WH_DNA-bd_sf"/>
</dbReference>
<evidence type="ECO:0000256" key="2">
    <source>
        <dbReference type="ARBA" id="ARBA00023125"/>
    </source>
</evidence>
<dbReference type="Gene3D" id="1.10.10.10">
    <property type="entry name" value="Winged helix-like DNA-binding domain superfamily/Winged helix DNA-binding domain"/>
    <property type="match status" value="1"/>
</dbReference>
<accession>A0A6N7EHY3</accession>
<keyword evidence="2" id="KW-0238">DNA-binding</keyword>
<sequence>MASTSRLFDVEGFYLEQSRVLLGSSSNSLRSKGRNLVADRVSDYLEQWRRERPDLDAAPMGIVGRIARAQELIARSTRAYFAAHDLQSGEFDVLATLRRAGKPFTLTPGSLARSTMVTNAAMTNRLARLEDKGLLARRTDTENRRSVLVTLTPEGLALVDEVVVGHLENERALLAPLRPSEQRQLAGLLERFLEGSGDSSETRS</sequence>
<organism evidence="5 6">
    <name type="scientific">Georgenia subflava</name>
    <dbReference type="NCBI Taxonomy" id="1622177"/>
    <lineage>
        <taxon>Bacteria</taxon>
        <taxon>Bacillati</taxon>
        <taxon>Actinomycetota</taxon>
        <taxon>Actinomycetes</taxon>
        <taxon>Micrococcales</taxon>
        <taxon>Bogoriellaceae</taxon>
        <taxon>Georgenia</taxon>
    </lineage>
</organism>
<name>A0A6N7EHY3_9MICO</name>
<evidence type="ECO:0000256" key="1">
    <source>
        <dbReference type="ARBA" id="ARBA00023015"/>
    </source>
</evidence>
<keyword evidence="3" id="KW-0804">Transcription</keyword>
<protein>
    <submittedName>
        <fullName evidence="5">MarR family transcriptional regulator</fullName>
    </submittedName>
</protein>
<reference evidence="5 6" key="1">
    <citation type="submission" date="2019-10" db="EMBL/GenBank/DDBJ databases">
        <title>Georgenia wutianyii sp. nov. and Georgenia yuyongxinii sp. nov. isolated from plateau pika (Ochotona curzoniae) in the Qinghai-Tibet plateau of China.</title>
        <authorList>
            <person name="Tian Z."/>
        </authorList>
    </citation>
    <scope>NUCLEOTIDE SEQUENCE [LARGE SCALE GENOMIC DNA]</scope>
    <source>
        <strain evidence="5 6">JCM 19765</strain>
    </source>
</reference>
<keyword evidence="1" id="KW-0805">Transcription regulation</keyword>
<dbReference type="PANTHER" id="PTHR42756">
    <property type="entry name" value="TRANSCRIPTIONAL REGULATOR, MARR"/>
    <property type="match status" value="1"/>
</dbReference>
<comment type="caution">
    <text evidence="5">The sequence shown here is derived from an EMBL/GenBank/DDBJ whole genome shotgun (WGS) entry which is preliminary data.</text>
</comment>
<dbReference type="EMBL" id="WHPC01000024">
    <property type="protein sequence ID" value="MPV37041.1"/>
    <property type="molecule type" value="Genomic_DNA"/>
</dbReference>
<dbReference type="GO" id="GO:0003700">
    <property type="term" value="F:DNA-binding transcription factor activity"/>
    <property type="evidence" value="ECO:0007669"/>
    <property type="project" value="InterPro"/>
</dbReference>
<evidence type="ECO:0000256" key="3">
    <source>
        <dbReference type="ARBA" id="ARBA00023163"/>
    </source>
</evidence>
<evidence type="ECO:0000259" key="4">
    <source>
        <dbReference type="PROSITE" id="PS50995"/>
    </source>
</evidence>
<gene>
    <name evidence="5" type="ORF">GB881_08255</name>
</gene>
<dbReference type="Proteomes" id="UP000437709">
    <property type="component" value="Unassembled WGS sequence"/>
</dbReference>
<dbReference type="SUPFAM" id="SSF46785">
    <property type="entry name" value="Winged helix' DNA-binding domain"/>
    <property type="match status" value="1"/>
</dbReference>
<keyword evidence="6" id="KW-1185">Reference proteome</keyword>
<feature type="domain" description="HTH marR-type" evidence="4">
    <location>
        <begin position="56"/>
        <end position="194"/>
    </location>
</feature>
<dbReference type="InterPro" id="IPR036388">
    <property type="entry name" value="WH-like_DNA-bd_sf"/>
</dbReference>
<dbReference type="PROSITE" id="PS50995">
    <property type="entry name" value="HTH_MARR_2"/>
    <property type="match status" value="1"/>
</dbReference>
<dbReference type="InterPro" id="IPR000835">
    <property type="entry name" value="HTH_MarR-typ"/>
</dbReference>
<dbReference type="PRINTS" id="PR00598">
    <property type="entry name" value="HTHMARR"/>
</dbReference>
<dbReference type="AlphaFoldDB" id="A0A6N7EHY3"/>